<evidence type="ECO:0000313" key="3">
    <source>
        <dbReference type="Proteomes" id="UP000293671"/>
    </source>
</evidence>
<dbReference type="GO" id="GO:0006760">
    <property type="term" value="P:folic acid-containing compound metabolic process"/>
    <property type="evidence" value="ECO:0007669"/>
    <property type="project" value="InterPro"/>
</dbReference>
<dbReference type="InterPro" id="IPR006157">
    <property type="entry name" value="FolB_dom"/>
</dbReference>
<dbReference type="GO" id="GO:0004150">
    <property type="term" value="F:dihydroneopterin aldolase activity"/>
    <property type="evidence" value="ECO:0007669"/>
    <property type="project" value="InterPro"/>
</dbReference>
<feature type="domain" description="Dihydroneopterin aldolase/epimerase" evidence="1">
    <location>
        <begin position="16"/>
        <end position="127"/>
    </location>
</feature>
<comment type="caution">
    <text evidence="2">The sequence shown here is derived from an EMBL/GenBank/DDBJ whole genome shotgun (WGS) entry which is preliminary data.</text>
</comment>
<proteinExistence type="predicted"/>
<dbReference type="Pfam" id="PF02152">
    <property type="entry name" value="FolB"/>
    <property type="match status" value="1"/>
</dbReference>
<keyword evidence="3" id="KW-1185">Reference proteome</keyword>
<name>A0A4Q7VZ20_9BURK</name>
<dbReference type="SUPFAM" id="SSF55620">
    <property type="entry name" value="Tetrahydrobiopterin biosynthesis enzymes-like"/>
    <property type="match status" value="1"/>
</dbReference>
<evidence type="ECO:0000313" key="2">
    <source>
        <dbReference type="EMBL" id="RZU02064.1"/>
    </source>
</evidence>
<protein>
    <submittedName>
        <fullName evidence="2">Dihydroneopterin aldolase</fullName>
    </submittedName>
</protein>
<dbReference type="SMART" id="SM00905">
    <property type="entry name" value="FolB"/>
    <property type="match status" value="1"/>
</dbReference>
<dbReference type="OrthoDB" id="8774845at2"/>
<dbReference type="InterPro" id="IPR043133">
    <property type="entry name" value="GTP-CH-I_C/QueF"/>
</dbReference>
<evidence type="ECO:0000259" key="1">
    <source>
        <dbReference type="SMART" id="SM00905"/>
    </source>
</evidence>
<dbReference type="Gene3D" id="3.30.1130.10">
    <property type="match status" value="1"/>
</dbReference>
<dbReference type="EMBL" id="SHKP01000004">
    <property type="protein sequence ID" value="RZU02064.1"/>
    <property type="molecule type" value="Genomic_DNA"/>
</dbReference>
<dbReference type="AlphaFoldDB" id="A0A4Q7VZ20"/>
<organism evidence="2 3">
    <name type="scientific">Rivibacter subsaxonicus</name>
    <dbReference type="NCBI Taxonomy" id="457575"/>
    <lineage>
        <taxon>Bacteria</taxon>
        <taxon>Pseudomonadati</taxon>
        <taxon>Pseudomonadota</taxon>
        <taxon>Betaproteobacteria</taxon>
        <taxon>Burkholderiales</taxon>
        <taxon>Rivibacter</taxon>
    </lineage>
</organism>
<dbReference type="Proteomes" id="UP000293671">
    <property type="component" value="Unassembled WGS sequence"/>
</dbReference>
<sequence length="135" mass="15151">MSVWTLDPRLADCRRLFLAGYTPSVRIGIHDFELDAPQRLRFDVDLFVPLAHSTPRADRIDEVVDYDFIRSVIQARVARGHVSLQETLCDEIAAELLSHPQVRAVRVATAKPDVYPDSEAVGVEVFHIKSERAAG</sequence>
<reference evidence="2 3" key="1">
    <citation type="submission" date="2019-02" db="EMBL/GenBank/DDBJ databases">
        <title>Genomic Encyclopedia of Type Strains, Phase IV (KMG-IV): sequencing the most valuable type-strain genomes for metagenomic binning, comparative biology and taxonomic classification.</title>
        <authorList>
            <person name="Goeker M."/>
        </authorList>
    </citation>
    <scope>NUCLEOTIDE SEQUENCE [LARGE SCALE GENOMIC DNA]</scope>
    <source>
        <strain evidence="2 3">DSM 19570</strain>
    </source>
</reference>
<gene>
    <name evidence="2" type="ORF">EV670_0082</name>
</gene>
<dbReference type="RefSeq" id="WP_130429854.1">
    <property type="nucleotide sequence ID" value="NZ_SHKP01000004.1"/>
</dbReference>
<accession>A0A4Q7VZ20</accession>